<dbReference type="Proteomes" id="UP000007875">
    <property type="component" value="Unassembled WGS sequence"/>
</dbReference>
<reference evidence="2" key="1">
    <citation type="submission" date="2003-08" db="EMBL/GenBank/DDBJ databases">
        <authorList>
            <person name="Birren B."/>
            <person name="Nusbaum C."/>
            <person name="Abebe A."/>
            <person name="Abouelleil A."/>
            <person name="Adekoya E."/>
            <person name="Ait-zahra M."/>
            <person name="Allen N."/>
            <person name="Allen T."/>
            <person name="An P."/>
            <person name="Anderson M."/>
            <person name="Anderson S."/>
            <person name="Arachchi H."/>
            <person name="Armbruster J."/>
            <person name="Bachantsang P."/>
            <person name="Baldwin J."/>
            <person name="Barry A."/>
            <person name="Bayul T."/>
            <person name="Blitshsteyn B."/>
            <person name="Bloom T."/>
            <person name="Blye J."/>
            <person name="Boguslavskiy L."/>
            <person name="Borowsky M."/>
            <person name="Boukhgalter B."/>
            <person name="Brunache A."/>
            <person name="Butler J."/>
            <person name="Calixte N."/>
            <person name="Calvo S."/>
            <person name="Camarata J."/>
            <person name="Campo K."/>
            <person name="Chang J."/>
            <person name="Cheshatsang Y."/>
            <person name="Citroen M."/>
            <person name="Collymore A."/>
            <person name="Considine T."/>
            <person name="Cook A."/>
            <person name="Cooke P."/>
            <person name="Corum B."/>
            <person name="Cuomo C."/>
            <person name="David R."/>
            <person name="Dawoe T."/>
            <person name="Degray S."/>
            <person name="Dodge S."/>
            <person name="Dooley K."/>
            <person name="Dorje P."/>
            <person name="Dorjee K."/>
            <person name="Dorris L."/>
            <person name="Duffey N."/>
            <person name="Dupes A."/>
            <person name="Elkins T."/>
            <person name="Engels R."/>
            <person name="Erickson J."/>
            <person name="Farina A."/>
            <person name="Faro S."/>
            <person name="Ferreira P."/>
            <person name="Fischer H."/>
            <person name="Fitzgerald M."/>
            <person name="Foley K."/>
            <person name="Gage D."/>
            <person name="Galagan J."/>
            <person name="Gearin G."/>
            <person name="Gnerre S."/>
            <person name="Gnirke A."/>
            <person name="Goyette A."/>
            <person name="Graham J."/>
            <person name="Grandbois E."/>
            <person name="Gyaltsen K."/>
            <person name="Hafez N."/>
            <person name="Hagopian D."/>
            <person name="Hagos B."/>
            <person name="Hall J."/>
            <person name="Hatcher B."/>
            <person name="Heller A."/>
            <person name="Higgins H."/>
            <person name="Honan T."/>
            <person name="Horn A."/>
            <person name="Houde N."/>
            <person name="Hughes L."/>
            <person name="Hulme W."/>
            <person name="Husby E."/>
            <person name="Iliev I."/>
            <person name="Jaffe D."/>
            <person name="Jones C."/>
            <person name="Kamal M."/>
            <person name="Kamat A."/>
            <person name="Kamvysselis M."/>
            <person name="Karlsson E."/>
            <person name="Kells C."/>
            <person name="Kieu A."/>
            <person name="Kisner P."/>
            <person name="Kodira C."/>
            <person name="Kulbokas E."/>
            <person name="Labutti K."/>
            <person name="Lama D."/>
            <person name="Landers T."/>
            <person name="Leger J."/>
            <person name="Levine S."/>
            <person name="Lewis D."/>
            <person name="Lewis T."/>
            <person name="Lindblad-toh K."/>
            <person name="Liu X."/>
            <person name="Lokyitsang T."/>
            <person name="Lokyitsang Y."/>
            <person name="Lucien O."/>
            <person name="Lui A."/>
            <person name="Ma L.J."/>
            <person name="Mabbitt R."/>
            <person name="Macdonald J."/>
            <person name="Maclean C."/>
            <person name="Major J."/>
            <person name="Manning J."/>
            <person name="Marabella R."/>
            <person name="Maru K."/>
            <person name="Matthews C."/>
            <person name="Mauceli E."/>
            <person name="Mccarthy M."/>
            <person name="Mcdonough S."/>
            <person name="Mcghee T."/>
            <person name="Meldrim J."/>
            <person name="Meneus L."/>
            <person name="Mesirov J."/>
            <person name="Mihalev A."/>
            <person name="Mihova T."/>
            <person name="Mikkelsen T."/>
            <person name="Mlenga V."/>
            <person name="Moru K."/>
            <person name="Mozes J."/>
            <person name="Mulrain L."/>
            <person name="Munson G."/>
            <person name="Naylor J."/>
            <person name="Newes C."/>
            <person name="Nguyen C."/>
            <person name="Nguyen N."/>
            <person name="Nguyen T."/>
            <person name="Nicol R."/>
            <person name="Nielsen C."/>
            <person name="Nizzari M."/>
            <person name="Norbu C."/>
            <person name="Norbu N."/>
            <person name="O'donnell P."/>
            <person name="Okoawo O."/>
            <person name="O'leary S."/>
            <person name="Omotosho B."/>
            <person name="O'neill K."/>
            <person name="Osman S."/>
            <person name="Parker S."/>
            <person name="Perrin D."/>
            <person name="Phunkhang P."/>
            <person name="Piqani B."/>
            <person name="Purcell S."/>
            <person name="Rachupka T."/>
            <person name="Ramasamy U."/>
            <person name="Rameau R."/>
            <person name="Ray V."/>
            <person name="Raymond C."/>
            <person name="Retta R."/>
            <person name="Richardson S."/>
            <person name="Rise C."/>
            <person name="Rodriguez J."/>
            <person name="Rogers J."/>
            <person name="Rogov P."/>
            <person name="Rutman M."/>
            <person name="Schupbach R."/>
            <person name="Seaman C."/>
            <person name="Settipalli S."/>
            <person name="Sharpe T."/>
            <person name="Sheridan J."/>
            <person name="Sherpa N."/>
            <person name="Shi J."/>
            <person name="Smirnov S."/>
            <person name="Smith C."/>
            <person name="Sougnez C."/>
            <person name="Spencer B."/>
            <person name="Stalker J."/>
            <person name="Stange-thomann N."/>
            <person name="Stavropoulos S."/>
            <person name="Stetson K."/>
            <person name="Stone C."/>
            <person name="Stone S."/>
            <person name="Stubbs M."/>
            <person name="Talamas J."/>
            <person name="Tchuinga P."/>
            <person name="Tenzing P."/>
            <person name="Tesfaye S."/>
            <person name="Theodore J."/>
            <person name="Thoulutsang Y."/>
            <person name="Topham K."/>
            <person name="Towey S."/>
            <person name="Tsamla T."/>
            <person name="Tsomo N."/>
            <person name="Vallee D."/>
            <person name="Vassiliev H."/>
            <person name="Venkataraman V."/>
            <person name="Vinson J."/>
            <person name="Vo A."/>
            <person name="Wade C."/>
            <person name="Wang S."/>
            <person name="Wangchuk T."/>
            <person name="Wangdi T."/>
            <person name="Whittaker C."/>
            <person name="Wilkinson J."/>
            <person name="Wu Y."/>
            <person name="Wyman D."/>
            <person name="Yadav S."/>
            <person name="Yang S."/>
            <person name="Yang X."/>
            <person name="Yeager S."/>
            <person name="Yee E."/>
            <person name="Young G."/>
            <person name="Zainoun J."/>
            <person name="Zembeck L."/>
            <person name="Zimmer A."/>
            <person name="Zody M."/>
            <person name="Lander E."/>
        </authorList>
    </citation>
    <scope>NUCLEOTIDE SEQUENCE [LARGE SCALE GENOMIC DNA]</scope>
</reference>
<reference evidence="1" key="3">
    <citation type="submission" date="2025-09" db="UniProtKB">
        <authorList>
            <consortium name="Ensembl"/>
        </authorList>
    </citation>
    <scope>IDENTIFICATION</scope>
</reference>
<name>H2YSB8_CIOSA</name>
<evidence type="ECO:0000313" key="2">
    <source>
        <dbReference type="Proteomes" id="UP000007875"/>
    </source>
</evidence>
<accession>H2YSB8</accession>
<evidence type="ECO:0000313" key="1">
    <source>
        <dbReference type="Ensembl" id="ENSCSAVP00000008228.1"/>
    </source>
</evidence>
<dbReference type="HOGENOM" id="CLU_1302168_0_0_1"/>
<dbReference type="GeneTree" id="ENSGT00530000067115"/>
<protein>
    <submittedName>
        <fullName evidence="1">Uncharacterized protein</fullName>
    </submittedName>
</protein>
<organism evidence="1 2">
    <name type="scientific">Ciona savignyi</name>
    <name type="common">Pacific transparent sea squirt</name>
    <dbReference type="NCBI Taxonomy" id="51511"/>
    <lineage>
        <taxon>Eukaryota</taxon>
        <taxon>Metazoa</taxon>
        <taxon>Chordata</taxon>
        <taxon>Tunicata</taxon>
        <taxon>Ascidiacea</taxon>
        <taxon>Phlebobranchia</taxon>
        <taxon>Cionidae</taxon>
        <taxon>Ciona</taxon>
    </lineage>
</organism>
<dbReference type="AlphaFoldDB" id="H2YSB8"/>
<sequence length="212" mass="24644">MENLGHMIDFMRTKKEKISWALRFRLILDIGCGIKLMQDKGIKRNVLATDVIIDKNIRAKLCFAECDQKLPDYAQMFGFLLRKIALGWVREDKNQLYRAIEHLQGWNFISTLSSQDKRIAEFLKTVYDNCTSPDAELPEQISMLKRFFDAEISWLADENAKELSLLMIKMSEFQKPHQHERKVLSDVSIKEKISYDDGSSSSLNIKSINQSF</sequence>
<dbReference type="InParanoid" id="H2YSB8"/>
<reference evidence="1" key="2">
    <citation type="submission" date="2025-08" db="UniProtKB">
        <authorList>
            <consortium name="Ensembl"/>
        </authorList>
    </citation>
    <scope>IDENTIFICATION</scope>
</reference>
<proteinExistence type="predicted"/>
<dbReference type="Ensembl" id="ENSCSAVT00000008336.1">
    <property type="protein sequence ID" value="ENSCSAVP00000008228.1"/>
    <property type="gene ID" value="ENSCSAVG00000004899.1"/>
</dbReference>
<keyword evidence="2" id="KW-1185">Reference proteome</keyword>